<dbReference type="InterPro" id="IPR036047">
    <property type="entry name" value="F-box-like_dom_sf"/>
</dbReference>
<name>A0A9P8D2X2_MORAP</name>
<reference evidence="3" key="1">
    <citation type="submission" date="2021-07" db="EMBL/GenBank/DDBJ databases">
        <title>Draft genome of Mortierella alpina, strain LL118, isolated from an aspen leaf litter sample.</title>
        <authorList>
            <person name="Yang S."/>
            <person name="Vinatzer B.A."/>
        </authorList>
    </citation>
    <scope>NUCLEOTIDE SEQUENCE</scope>
    <source>
        <strain evidence="3">LL118</strain>
    </source>
</reference>
<comment type="caution">
    <text evidence="3">The sequence shown here is derived from an EMBL/GenBank/DDBJ whole genome shotgun (WGS) entry which is preliminary data.</text>
</comment>
<dbReference type="Proteomes" id="UP000717515">
    <property type="component" value="Unassembled WGS sequence"/>
</dbReference>
<dbReference type="InterPro" id="IPR001810">
    <property type="entry name" value="F-box_dom"/>
</dbReference>
<gene>
    <name evidence="3" type="ORF">KVV02_000459</name>
</gene>
<feature type="domain" description="F-box" evidence="2">
    <location>
        <begin position="19"/>
        <end position="68"/>
    </location>
</feature>
<evidence type="ECO:0000313" key="4">
    <source>
        <dbReference type="Proteomes" id="UP000717515"/>
    </source>
</evidence>
<feature type="region of interest" description="Disordered" evidence="1">
    <location>
        <begin position="217"/>
        <end position="241"/>
    </location>
</feature>
<feature type="compositionally biased region" description="Low complexity" evidence="1">
    <location>
        <begin position="219"/>
        <end position="238"/>
    </location>
</feature>
<organism evidence="3 4">
    <name type="scientific">Mortierella alpina</name>
    <name type="common">Oleaginous fungus</name>
    <name type="synonym">Mortierella renispora</name>
    <dbReference type="NCBI Taxonomy" id="64518"/>
    <lineage>
        <taxon>Eukaryota</taxon>
        <taxon>Fungi</taxon>
        <taxon>Fungi incertae sedis</taxon>
        <taxon>Mucoromycota</taxon>
        <taxon>Mortierellomycotina</taxon>
        <taxon>Mortierellomycetes</taxon>
        <taxon>Mortierellales</taxon>
        <taxon>Mortierellaceae</taxon>
        <taxon>Mortierella</taxon>
    </lineage>
</organism>
<evidence type="ECO:0000313" key="3">
    <source>
        <dbReference type="EMBL" id="KAG9327510.1"/>
    </source>
</evidence>
<dbReference type="PROSITE" id="PS50181">
    <property type="entry name" value="FBOX"/>
    <property type="match status" value="1"/>
</dbReference>
<proteinExistence type="predicted"/>
<evidence type="ECO:0000259" key="2">
    <source>
        <dbReference type="PROSITE" id="PS50181"/>
    </source>
</evidence>
<evidence type="ECO:0000256" key="1">
    <source>
        <dbReference type="SAM" id="MobiDB-lite"/>
    </source>
</evidence>
<protein>
    <recommendedName>
        <fullName evidence="2">F-box domain-containing protein</fullName>
    </recommendedName>
</protein>
<accession>A0A9P8D2X2</accession>
<dbReference type="EMBL" id="JAIFTL010000004">
    <property type="protein sequence ID" value="KAG9327510.1"/>
    <property type="molecule type" value="Genomic_DNA"/>
</dbReference>
<dbReference type="SUPFAM" id="SSF81383">
    <property type="entry name" value="F-box domain"/>
    <property type="match status" value="1"/>
</dbReference>
<dbReference type="AlphaFoldDB" id="A0A9P8D2X2"/>
<sequence length="405" mass="45358">MSSDLSVHVSTCLVSLDCKAALSTLPPELLSRIGSNLSLHEYSFLSRTCSRLHQLLFHPAEVVYFLKVRYRFSNESGSIIIFAYLANMLARAPLVLERIFDDFFADSVLHLLEEQQRRRQRQAQRQRLNEGTYQLSQAIAMSAGAKSSNCSGEIIAIQRLESLEQHKDAEAARRQAKWEAIRMLGVLYALDKTHVGPSSSSNALVLCGATDVVEPTPPAANATPASLSASTSASAPTSCQYQEGRTHPILNAMQLSGRFQPASVETKAPMPEPVKTNMTLESKRVDENMDMSLHRVMEQTPQQPVQPLQHRRYQIPNRVDKIAFLTKYTDRMHLKLQALEIKDWGQADIQRKKTYQLMIQHNDKTGEKDLVNFYLGRYGGSVQLQDDGQDQELQQQTTVTAIAAG</sequence>